<evidence type="ECO:0000313" key="3">
    <source>
        <dbReference type="Proteomes" id="UP000050828"/>
    </source>
</evidence>
<dbReference type="RefSeq" id="WP_004270002.1">
    <property type="nucleotide sequence ID" value="NZ_AZDL01000109.1"/>
</dbReference>
<keyword evidence="1" id="KW-1133">Transmembrane helix</keyword>
<accession>A0AAJ0LDA0</accession>
<keyword evidence="1" id="KW-0472">Membrane</keyword>
<reference evidence="2 3" key="1">
    <citation type="journal article" date="2015" name="Genome Announc.">
        <title>Expanding the biotechnology potential of lactobacilli through comparative genomics of 213 strains and associated genera.</title>
        <authorList>
            <person name="Sun Z."/>
            <person name="Harris H.M."/>
            <person name="McCann A."/>
            <person name="Guo C."/>
            <person name="Argimon S."/>
            <person name="Zhang W."/>
            <person name="Yang X."/>
            <person name="Jeffery I.B."/>
            <person name="Cooney J.C."/>
            <person name="Kagawa T.F."/>
            <person name="Liu W."/>
            <person name="Song Y."/>
            <person name="Salvetti E."/>
            <person name="Wrobel A."/>
            <person name="Rasinkangas P."/>
            <person name="Parkhill J."/>
            <person name="Rea M.C."/>
            <person name="O'Sullivan O."/>
            <person name="Ritari J."/>
            <person name="Douillard F.P."/>
            <person name="Paul Ross R."/>
            <person name="Yang R."/>
            <person name="Briner A.E."/>
            <person name="Felis G.E."/>
            <person name="de Vos W.M."/>
            <person name="Barrangou R."/>
            <person name="Klaenhammer T.R."/>
            <person name="Caufield P.W."/>
            <person name="Cui Y."/>
            <person name="Zhang H."/>
            <person name="O'Toole P.W."/>
        </authorList>
    </citation>
    <scope>NUCLEOTIDE SEQUENCE [LARGE SCALE GENOMIC DNA]</scope>
    <source>
        <strain evidence="2 3">DSM 20019</strain>
    </source>
</reference>
<organism evidence="2 3">
    <name type="scientific">Latilactobacillus curvatus JCM 1096 = DSM 20019</name>
    <dbReference type="NCBI Taxonomy" id="1293592"/>
    <lineage>
        <taxon>Bacteria</taxon>
        <taxon>Bacillati</taxon>
        <taxon>Bacillota</taxon>
        <taxon>Bacilli</taxon>
        <taxon>Lactobacillales</taxon>
        <taxon>Lactobacillaceae</taxon>
        <taxon>Latilactobacillus</taxon>
    </lineage>
</organism>
<protein>
    <submittedName>
        <fullName evidence="2">Uncharacterized protein</fullName>
    </submittedName>
</protein>
<gene>
    <name evidence="2" type="ORF">FC08_GL000136</name>
</gene>
<keyword evidence="1" id="KW-0812">Transmembrane</keyword>
<evidence type="ECO:0000313" key="2">
    <source>
        <dbReference type="EMBL" id="KRK87085.1"/>
    </source>
</evidence>
<comment type="caution">
    <text evidence="2">The sequence shown here is derived from an EMBL/GenBank/DDBJ whole genome shotgun (WGS) entry which is preliminary data.</text>
</comment>
<proteinExistence type="predicted"/>
<dbReference type="GeneID" id="49611770"/>
<dbReference type="AlphaFoldDB" id="A0AAJ0LDA0"/>
<feature type="transmembrane region" description="Helical" evidence="1">
    <location>
        <begin position="33"/>
        <end position="54"/>
    </location>
</feature>
<name>A0AAJ0LDA0_LATCU</name>
<sequence length="55" mass="6506">MKDKRQFEIAKKQYKKLANRPLSKERKKAVSTASTYMFTILVVAFILLVIYLFVH</sequence>
<evidence type="ECO:0000256" key="1">
    <source>
        <dbReference type="SAM" id="Phobius"/>
    </source>
</evidence>
<dbReference type="Proteomes" id="UP000050828">
    <property type="component" value="Unassembled WGS sequence"/>
</dbReference>
<dbReference type="EMBL" id="AZDL01000109">
    <property type="protein sequence ID" value="KRK87085.1"/>
    <property type="molecule type" value="Genomic_DNA"/>
</dbReference>